<evidence type="ECO:0000256" key="1">
    <source>
        <dbReference type="ARBA" id="ARBA00005278"/>
    </source>
</evidence>
<evidence type="ECO:0000313" key="5">
    <source>
        <dbReference type="Proteomes" id="UP000621560"/>
    </source>
</evidence>
<keyword evidence="3" id="KW-1133">Transmembrane helix</keyword>
<dbReference type="InterPro" id="IPR050768">
    <property type="entry name" value="UPF0353/GerABKA_families"/>
</dbReference>
<dbReference type="PIRSF" id="PIRSF005690">
    <property type="entry name" value="GerBA"/>
    <property type="match status" value="1"/>
</dbReference>
<dbReference type="RefSeq" id="WP_190914665.1">
    <property type="nucleotide sequence ID" value="NZ_JACXIZ010000009.1"/>
</dbReference>
<evidence type="ECO:0000256" key="3">
    <source>
        <dbReference type="SAM" id="Phobius"/>
    </source>
</evidence>
<accession>A0A927BRL7</accession>
<evidence type="ECO:0000256" key="2">
    <source>
        <dbReference type="ARBA" id="ARBA00023136"/>
    </source>
</evidence>
<dbReference type="GO" id="GO:0009847">
    <property type="term" value="P:spore germination"/>
    <property type="evidence" value="ECO:0007669"/>
    <property type="project" value="InterPro"/>
</dbReference>
<sequence length="502" mass="56104">MTLENNGEAANGPLGDRLKPVLQQLTAATGESSDIAIRRVTLDQSEGEMLYEGAVVFVEGFTKPEPMIHTLLRLGQSERRFAAPRELLAYYAERVVSEGEVMWLHTWEELLDALLSGHSIVLLDHCPFAIAVGTQDIKARNVEEPNVQSVVRGPREGFTEVLSWNLSMLRRKLASPEMRVEKLKLGKRTRTDTAVVYMTGIADEQVVSEVRRRMRTIDIDGVLESNYIEEFIQDEQITPFPTIYNTERPDTIVANLLEGRVAILVDGTPFALIVPALFTQFFQSSEDYYQRSDFSSLIRMLRFGAFLLALLTPSFYIAITTFHQEMLPTTLLYSLASQRQGVPFPAFVEAAIMEVTFEILREASVRMPRTIGQSMSIVGTLVIGQAAVEAGLVSAAMVIVVSITAISNFVLPAFNIGIAVRMIRFALMLLAASFGLYGVFLGFIGIMLHLASLQSFGVPYMAPMAPFVRPDQKDTLYRVPIPRMFRRPKSLKPQDVIREKKV</sequence>
<dbReference type="Pfam" id="PF03323">
    <property type="entry name" value="GerA"/>
    <property type="match status" value="1"/>
</dbReference>
<proteinExistence type="inferred from homology"/>
<evidence type="ECO:0000313" key="4">
    <source>
        <dbReference type="EMBL" id="MBD2844193.1"/>
    </source>
</evidence>
<gene>
    <name evidence="4" type="ORF">IDH44_03250</name>
</gene>
<keyword evidence="3" id="KW-0812">Transmembrane</keyword>
<dbReference type="PANTHER" id="PTHR22550">
    <property type="entry name" value="SPORE GERMINATION PROTEIN"/>
    <property type="match status" value="1"/>
</dbReference>
<feature type="transmembrane region" description="Helical" evidence="3">
    <location>
        <begin position="261"/>
        <end position="282"/>
    </location>
</feature>
<feature type="transmembrane region" description="Helical" evidence="3">
    <location>
        <begin position="303"/>
        <end position="322"/>
    </location>
</feature>
<dbReference type="AlphaFoldDB" id="A0A927BRL7"/>
<dbReference type="GO" id="GO:0016020">
    <property type="term" value="C:membrane"/>
    <property type="evidence" value="ECO:0007669"/>
    <property type="project" value="InterPro"/>
</dbReference>
<dbReference type="Proteomes" id="UP000621560">
    <property type="component" value="Unassembled WGS sequence"/>
</dbReference>
<keyword evidence="5" id="KW-1185">Reference proteome</keyword>
<dbReference type="PANTHER" id="PTHR22550:SF5">
    <property type="entry name" value="LEUCINE ZIPPER PROTEIN 4"/>
    <property type="match status" value="1"/>
</dbReference>
<dbReference type="InterPro" id="IPR004995">
    <property type="entry name" value="Spore_Ger"/>
</dbReference>
<feature type="transmembrane region" description="Helical" evidence="3">
    <location>
        <begin position="426"/>
        <end position="451"/>
    </location>
</feature>
<dbReference type="EMBL" id="JACXIZ010000009">
    <property type="protein sequence ID" value="MBD2844193.1"/>
    <property type="molecule type" value="Genomic_DNA"/>
</dbReference>
<comment type="similarity">
    <text evidence="1">Belongs to the GerABKA family.</text>
</comment>
<comment type="caution">
    <text evidence="4">The sequence shown here is derived from an EMBL/GenBank/DDBJ whole genome shotgun (WGS) entry which is preliminary data.</text>
</comment>
<feature type="transmembrane region" description="Helical" evidence="3">
    <location>
        <begin position="394"/>
        <end position="414"/>
    </location>
</feature>
<keyword evidence="2 3" id="KW-0472">Membrane</keyword>
<reference evidence="4" key="1">
    <citation type="submission" date="2020-09" db="EMBL/GenBank/DDBJ databases">
        <title>A novel bacterium of genus Paenibacillus, isolated from South China Sea.</title>
        <authorList>
            <person name="Huang H."/>
            <person name="Mo K."/>
            <person name="Hu Y."/>
        </authorList>
    </citation>
    <scope>NUCLEOTIDE SEQUENCE</scope>
    <source>
        <strain evidence="4">IB182496</strain>
    </source>
</reference>
<name>A0A927BRL7_9BACL</name>
<protein>
    <submittedName>
        <fullName evidence="4">Spore germination protein</fullName>
    </submittedName>
</protein>
<feature type="transmembrane region" description="Helical" evidence="3">
    <location>
        <begin position="372"/>
        <end position="388"/>
    </location>
</feature>
<organism evidence="4 5">
    <name type="scientific">Paenibacillus sabuli</name>
    <dbReference type="NCBI Taxonomy" id="2772509"/>
    <lineage>
        <taxon>Bacteria</taxon>
        <taxon>Bacillati</taxon>
        <taxon>Bacillota</taxon>
        <taxon>Bacilli</taxon>
        <taxon>Bacillales</taxon>
        <taxon>Paenibacillaceae</taxon>
        <taxon>Paenibacillus</taxon>
    </lineage>
</organism>